<sequence>MAKELSRQVTFETNDSGSKSAKLGRLPEPINNEQACRKCAHLLTCSIYQRSEKTELRADHAMSSLVPEALAHLGDTDLTYFLHWVLCLDVERQESEHKQLQQIWGSSSRQRESEGECISNLIITGSELGVPESQSFNDGQGCSLTFSRHSSYPGSALNTVGLTAGDMVVLSSEDGRLIALATGFVRNISSSLVEIVVDRDYLHNTASYRDVKFRLDRNSSFSTAGYLYTNLARLMDPT</sequence>
<gene>
    <name evidence="3" type="ORF">EGW08_002498</name>
</gene>
<feature type="compositionally biased region" description="Polar residues" evidence="1">
    <location>
        <begin position="7"/>
        <end position="19"/>
    </location>
</feature>
<keyword evidence="4" id="KW-1185">Reference proteome</keyword>
<feature type="region of interest" description="Disordered" evidence="1">
    <location>
        <begin position="1"/>
        <end position="26"/>
    </location>
</feature>
<dbReference type="EMBL" id="RQTK01000048">
    <property type="protein sequence ID" value="RUS89795.1"/>
    <property type="molecule type" value="Genomic_DNA"/>
</dbReference>
<evidence type="ECO:0000256" key="1">
    <source>
        <dbReference type="SAM" id="MobiDB-lite"/>
    </source>
</evidence>
<protein>
    <recommendedName>
        <fullName evidence="2">DNA2 rift barrel domain-containing protein</fullName>
    </recommendedName>
</protein>
<dbReference type="STRING" id="188477.A0A433U7I7"/>
<dbReference type="Pfam" id="PF21123">
    <property type="entry name" value="Dna2_Rift"/>
    <property type="match status" value="1"/>
</dbReference>
<name>A0A433U7I7_ELYCH</name>
<proteinExistence type="predicted"/>
<dbReference type="Proteomes" id="UP000271974">
    <property type="component" value="Unassembled WGS sequence"/>
</dbReference>
<dbReference type="InterPro" id="IPR048459">
    <property type="entry name" value="DNA2_Rift"/>
</dbReference>
<comment type="caution">
    <text evidence="3">The sequence shown here is derived from an EMBL/GenBank/DDBJ whole genome shotgun (WGS) entry which is preliminary data.</text>
</comment>
<dbReference type="OrthoDB" id="306218at2759"/>
<dbReference type="AlphaFoldDB" id="A0A433U7I7"/>
<evidence type="ECO:0000313" key="3">
    <source>
        <dbReference type="EMBL" id="RUS89795.1"/>
    </source>
</evidence>
<evidence type="ECO:0000259" key="2">
    <source>
        <dbReference type="Pfam" id="PF21123"/>
    </source>
</evidence>
<reference evidence="3 4" key="1">
    <citation type="submission" date="2019-01" db="EMBL/GenBank/DDBJ databases">
        <title>A draft genome assembly of the solar-powered sea slug Elysia chlorotica.</title>
        <authorList>
            <person name="Cai H."/>
            <person name="Li Q."/>
            <person name="Fang X."/>
            <person name="Li J."/>
            <person name="Curtis N.E."/>
            <person name="Altenburger A."/>
            <person name="Shibata T."/>
            <person name="Feng M."/>
            <person name="Maeda T."/>
            <person name="Schwartz J.A."/>
            <person name="Shigenobu S."/>
            <person name="Lundholm N."/>
            <person name="Nishiyama T."/>
            <person name="Yang H."/>
            <person name="Hasebe M."/>
            <person name="Li S."/>
            <person name="Pierce S.K."/>
            <person name="Wang J."/>
        </authorList>
    </citation>
    <scope>NUCLEOTIDE SEQUENCE [LARGE SCALE GENOMIC DNA]</scope>
    <source>
        <strain evidence="3">EC2010</strain>
        <tissue evidence="3">Whole organism of an adult</tissue>
    </source>
</reference>
<evidence type="ECO:0000313" key="4">
    <source>
        <dbReference type="Proteomes" id="UP000271974"/>
    </source>
</evidence>
<feature type="domain" description="DNA2 rift barrel" evidence="2">
    <location>
        <begin position="109"/>
        <end position="218"/>
    </location>
</feature>
<organism evidence="3 4">
    <name type="scientific">Elysia chlorotica</name>
    <name type="common">Eastern emerald elysia</name>
    <name type="synonym">Sea slug</name>
    <dbReference type="NCBI Taxonomy" id="188477"/>
    <lineage>
        <taxon>Eukaryota</taxon>
        <taxon>Metazoa</taxon>
        <taxon>Spiralia</taxon>
        <taxon>Lophotrochozoa</taxon>
        <taxon>Mollusca</taxon>
        <taxon>Gastropoda</taxon>
        <taxon>Heterobranchia</taxon>
        <taxon>Euthyneura</taxon>
        <taxon>Panpulmonata</taxon>
        <taxon>Sacoglossa</taxon>
        <taxon>Placobranchoidea</taxon>
        <taxon>Plakobranchidae</taxon>
        <taxon>Elysia</taxon>
    </lineage>
</organism>
<feature type="non-terminal residue" evidence="3">
    <location>
        <position position="238"/>
    </location>
</feature>
<accession>A0A433U7I7</accession>